<dbReference type="OrthoDB" id="9793353at2"/>
<reference evidence="7 8" key="1">
    <citation type="journal article" date="2019" name="Appl. Environ. Microbiol.">
        <title>Environmental Evidence and Genomic Insight of Iron-oxidizing Bacteria Preference Towards More Corrosion Resistant Stainless Steel at Higher Salinities.</title>
        <authorList>
            <person name="Garrison C.E."/>
            <person name="Price K.A."/>
            <person name="Field E.K."/>
        </authorList>
    </citation>
    <scope>NUCLEOTIDE SEQUENCE [LARGE SCALE GENOMIC DNA]</scope>
    <source>
        <strain evidence="7 8">P3</strain>
    </source>
</reference>
<dbReference type="GO" id="GO:1990904">
    <property type="term" value="C:ribonucleoprotein complex"/>
    <property type="evidence" value="ECO:0007669"/>
    <property type="project" value="UniProtKB-KW"/>
</dbReference>
<dbReference type="Gene3D" id="3.30.70.330">
    <property type="match status" value="1"/>
</dbReference>
<sequence length="99" mass="10928">MSANINHFNILRQPVITEKSYTASGAANQYTFRVATQASKLQVKAAIEAIFEVNVEKVQVINVPGKAKRRGMHNGNRSGYRKAIVRLAEGQTLEVAEEV</sequence>
<evidence type="ECO:0000256" key="3">
    <source>
        <dbReference type="ARBA" id="ARBA00022884"/>
    </source>
</evidence>
<keyword evidence="4 6" id="KW-0689">Ribosomal protein</keyword>
<comment type="subunit">
    <text evidence="6">Part of the 50S ribosomal subunit. Contacts protein L29, and trigger factor when it is bound to the ribosome.</text>
</comment>
<evidence type="ECO:0000256" key="4">
    <source>
        <dbReference type="ARBA" id="ARBA00022980"/>
    </source>
</evidence>
<comment type="similarity">
    <text evidence="1 6">Belongs to the universal ribosomal protein uL23 family.</text>
</comment>
<dbReference type="RefSeq" id="WP_138240174.1">
    <property type="nucleotide sequence ID" value="NZ_VBRY01000015.1"/>
</dbReference>
<dbReference type="GO" id="GO:0003735">
    <property type="term" value="F:structural constituent of ribosome"/>
    <property type="evidence" value="ECO:0007669"/>
    <property type="project" value="InterPro"/>
</dbReference>
<protein>
    <recommendedName>
        <fullName evidence="6">Large ribosomal subunit protein uL23</fullName>
    </recommendedName>
</protein>
<name>A0A5R9GKE6_9PROT</name>
<evidence type="ECO:0000313" key="8">
    <source>
        <dbReference type="Proteomes" id="UP000306585"/>
    </source>
</evidence>
<keyword evidence="3 6" id="KW-0694">RNA-binding</keyword>
<dbReference type="AlphaFoldDB" id="A0A5R9GKE6"/>
<dbReference type="EMBL" id="VBRY01000015">
    <property type="protein sequence ID" value="TLS65519.1"/>
    <property type="molecule type" value="Genomic_DNA"/>
</dbReference>
<proteinExistence type="inferred from homology"/>
<dbReference type="FunFam" id="3.30.70.330:FF:000001">
    <property type="entry name" value="50S ribosomal protein L23"/>
    <property type="match status" value="1"/>
</dbReference>
<dbReference type="GO" id="GO:0019843">
    <property type="term" value="F:rRNA binding"/>
    <property type="evidence" value="ECO:0007669"/>
    <property type="project" value="UniProtKB-UniRule"/>
</dbReference>
<keyword evidence="2 6" id="KW-0699">rRNA-binding</keyword>
<keyword evidence="8" id="KW-1185">Reference proteome</keyword>
<dbReference type="HAMAP" id="MF_01369_B">
    <property type="entry name" value="Ribosomal_uL23_B"/>
    <property type="match status" value="1"/>
</dbReference>
<evidence type="ECO:0000256" key="5">
    <source>
        <dbReference type="ARBA" id="ARBA00023274"/>
    </source>
</evidence>
<dbReference type="SUPFAM" id="SSF54189">
    <property type="entry name" value="Ribosomal proteins S24e, L23 and L15e"/>
    <property type="match status" value="1"/>
</dbReference>
<dbReference type="GO" id="GO:0006412">
    <property type="term" value="P:translation"/>
    <property type="evidence" value="ECO:0007669"/>
    <property type="project" value="UniProtKB-UniRule"/>
</dbReference>
<dbReference type="InterPro" id="IPR013025">
    <property type="entry name" value="Ribosomal_uL23-like"/>
</dbReference>
<dbReference type="PANTHER" id="PTHR11620">
    <property type="entry name" value="60S RIBOSOMAL PROTEIN L23A"/>
    <property type="match status" value="1"/>
</dbReference>
<dbReference type="Pfam" id="PF00276">
    <property type="entry name" value="Ribosomal_L23"/>
    <property type="match status" value="1"/>
</dbReference>
<keyword evidence="5 6" id="KW-0687">Ribonucleoprotein</keyword>
<evidence type="ECO:0000256" key="1">
    <source>
        <dbReference type="ARBA" id="ARBA00006700"/>
    </source>
</evidence>
<dbReference type="NCBIfam" id="NF004363">
    <property type="entry name" value="PRK05738.2-4"/>
    <property type="match status" value="1"/>
</dbReference>
<accession>A0A5R9GKE6</accession>
<dbReference type="GO" id="GO:0005840">
    <property type="term" value="C:ribosome"/>
    <property type="evidence" value="ECO:0007669"/>
    <property type="project" value="UniProtKB-KW"/>
</dbReference>
<evidence type="ECO:0000313" key="7">
    <source>
        <dbReference type="EMBL" id="TLS65519.1"/>
    </source>
</evidence>
<dbReference type="Proteomes" id="UP000306585">
    <property type="component" value="Unassembled WGS sequence"/>
</dbReference>
<dbReference type="InterPro" id="IPR012678">
    <property type="entry name" value="Ribosomal_uL23/eL15/eS24_sf"/>
</dbReference>
<gene>
    <name evidence="6" type="primary">rplW</name>
    <name evidence="7" type="ORF">FEF65_12575</name>
</gene>
<dbReference type="NCBIfam" id="NF004359">
    <property type="entry name" value="PRK05738.1-3"/>
    <property type="match status" value="1"/>
</dbReference>
<evidence type="ECO:0000256" key="2">
    <source>
        <dbReference type="ARBA" id="ARBA00022730"/>
    </source>
</evidence>
<dbReference type="InterPro" id="IPR012677">
    <property type="entry name" value="Nucleotide-bd_a/b_plait_sf"/>
</dbReference>
<organism evidence="7 8">
    <name type="scientific">Mariprofundus erugo</name>
    <dbReference type="NCBI Taxonomy" id="2528639"/>
    <lineage>
        <taxon>Bacteria</taxon>
        <taxon>Pseudomonadati</taxon>
        <taxon>Pseudomonadota</taxon>
        <taxon>Candidatius Mariprofundia</taxon>
        <taxon>Mariprofundales</taxon>
        <taxon>Mariprofundaceae</taxon>
        <taxon>Mariprofundus</taxon>
    </lineage>
</organism>
<comment type="caution">
    <text evidence="7">The sequence shown here is derived from an EMBL/GenBank/DDBJ whole genome shotgun (WGS) entry which is preliminary data.</text>
</comment>
<evidence type="ECO:0000256" key="6">
    <source>
        <dbReference type="HAMAP-Rule" id="MF_01369"/>
    </source>
</evidence>
<comment type="function">
    <text evidence="6">One of the early assembly proteins it binds 23S rRNA. One of the proteins that surrounds the polypeptide exit tunnel on the outside of the ribosome. Forms the main docking site for trigger factor binding to the ribosome.</text>
</comment>